<dbReference type="Pfam" id="PF21267">
    <property type="entry name" value="UBAP-1_UBA2"/>
    <property type="match status" value="1"/>
</dbReference>
<protein>
    <submittedName>
        <fullName evidence="4">Ubiquitin-associated protein 1-like</fullName>
    </submittedName>
</protein>
<feature type="compositionally biased region" description="Acidic residues" evidence="1">
    <location>
        <begin position="152"/>
        <end position="177"/>
    </location>
</feature>
<accession>A0ABM4SYM2</accession>
<reference evidence="4" key="1">
    <citation type="submission" date="2025-08" db="UniProtKB">
        <authorList>
            <consortium name="RefSeq"/>
        </authorList>
    </citation>
    <scope>IDENTIFICATION</scope>
    <source>
        <tissue evidence="4">Blood</tissue>
    </source>
</reference>
<dbReference type="InterPro" id="IPR042575">
    <property type="entry name" value="UBAP1_C"/>
</dbReference>
<dbReference type="PANTHER" id="PTHR15960:SF3">
    <property type="entry name" value="UBIQUITIN-ASSOCIATED PROTEIN 1-LIKE"/>
    <property type="match status" value="1"/>
</dbReference>
<feature type="domain" description="Ubiquitin-associated protein 1-like UBA2" evidence="2">
    <location>
        <begin position="416"/>
        <end position="453"/>
    </location>
</feature>
<gene>
    <name evidence="4" type="primary">UBAP1L</name>
</gene>
<name>A0ABM4SYM2_BOSIN</name>
<evidence type="ECO:0000256" key="1">
    <source>
        <dbReference type="SAM" id="MobiDB-lite"/>
    </source>
</evidence>
<dbReference type="RefSeq" id="XP_070652909.1">
    <property type="nucleotide sequence ID" value="XM_070796808.1"/>
</dbReference>
<proteinExistence type="predicted"/>
<dbReference type="Proteomes" id="UP001652663">
    <property type="component" value="Chromosome 10"/>
</dbReference>
<dbReference type="Gene3D" id="1.20.120.1920">
    <property type="entry name" value="UBAP1 SOUBA domain"/>
    <property type="match status" value="1"/>
</dbReference>
<dbReference type="InterPro" id="IPR049467">
    <property type="entry name" value="UBAP-1-like_UBA2"/>
</dbReference>
<feature type="region of interest" description="Disordered" evidence="1">
    <location>
        <begin position="238"/>
        <end position="316"/>
    </location>
</feature>
<dbReference type="GeneID" id="109564452"/>
<evidence type="ECO:0000313" key="4">
    <source>
        <dbReference type="RefSeq" id="XP_070652909.1"/>
    </source>
</evidence>
<feature type="compositionally biased region" description="Pro residues" evidence="1">
    <location>
        <begin position="240"/>
        <end position="262"/>
    </location>
</feature>
<dbReference type="InterPro" id="IPR038870">
    <property type="entry name" value="UBAP1"/>
</dbReference>
<evidence type="ECO:0000313" key="3">
    <source>
        <dbReference type="Proteomes" id="UP001652663"/>
    </source>
</evidence>
<evidence type="ECO:0000259" key="2">
    <source>
        <dbReference type="Pfam" id="PF21267"/>
    </source>
</evidence>
<sequence>MNALDDVPFKVPKGFVIDTEPLPGPDLSIPDCRELLLGSMLQICSEARYCRVTAEMLLCAGFPGGQEVGVCSQTLVCLVEPPLVLSPQHDFSLERRTLFWVEAVIRGPCPVQCDAPGAASAPPAWLLLASPEQGLEPVPASVERPEAGSQEQPEEEEEEEEDQDEEAASSAAEEEPEPSPQPSSAASPRVGQQRCSLDVLRGVRSELAGARRRLSEGRLASHPRSLLHRLRHRALSLCPGPAPPLGPAPPPLSAPTQNPPSPVSEASLPSTRTPPLGPKPSPPSTLKLPPRPSTAGAMPPLRSHKPTVASLSPYTCLPPPGRVPQPCAAHRSHPDSADLLSALSQEEQDLIGPVVALGYPLHRAIVALQKTGRQSLSQFLSYLSACDRLLRQGYEEGLVDEAMEMFQFSESQAGEFLRLSEQFSDMGFQQDRIKEVLLVHGNRREQALEELVACAQ</sequence>
<dbReference type="PANTHER" id="PTHR15960">
    <property type="entry name" value="LD44032P"/>
    <property type="match status" value="1"/>
</dbReference>
<keyword evidence="3" id="KW-1185">Reference proteome</keyword>
<feature type="region of interest" description="Disordered" evidence="1">
    <location>
        <begin position="136"/>
        <end position="196"/>
    </location>
</feature>
<dbReference type="CDD" id="cd14316">
    <property type="entry name" value="UBA2_UBAP1_like"/>
    <property type="match status" value="1"/>
</dbReference>
<organism evidence="3 4">
    <name type="scientific">Bos indicus</name>
    <name type="common">Zebu</name>
    <dbReference type="NCBI Taxonomy" id="9915"/>
    <lineage>
        <taxon>Eukaryota</taxon>
        <taxon>Metazoa</taxon>
        <taxon>Chordata</taxon>
        <taxon>Craniata</taxon>
        <taxon>Vertebrata</taxon>
        <taxon>Euteleostomi</taxon>
        <taxon>Mammalia</taxon>
        <taxon>Eutheria</taxon>
        <taxon>Laurasiatheria</taxon>
        <taxon>Artiodactyla</taxon>
        <taxon>Ruminantia</taxon>
        <taxon>Pecora</taxon>
        <taxon>Bovidae</taxon>
        <taxon>Bovinae</taxon>
        <taxon>Bos</taxon>
    </lineage>
</organism>